<keyword evidence="3" id="KW-1003">Cell membrane</keyword>
<gene>
    <name evidence="9" type="ORF">BJF93_21760</name>
</gene>
<evidence type="ECO:0000313" key="9">
    <source>
        <dbReference type="EMBL" id="OLP59747.1"/>
    </source>
</evidence>
<dbReference type="AlphaFoldDB" id="A0A1Q9AW94"/>
<comment type="caution">
    <text evidence="9">The sequence shown here is derived from an EMBL/GenBank/DDBJ whole genome shotgun (WGS) entry which is preliminary data.</text>
</comment>
<keyword evidence="4 7" id="KW-0812">Transmembrane</keyword>
<dbReference type="PANTHER" id="PTHR43163">
    <property type="entry name" value="DIPEPTIDE TRANSPORT SYSTEM PERMEASE PROTEIN DPPB-RELATED"/>
    <property type="match status" value="1"/>
</dbReference>
<evidence type="ECO:0000256" key="7">
    <source>
        <dbReference type="RuleBase" id="RU363032"/>
    </source>
</evidence>
<dbReference type="Proteomes" id="UP000186364">
    <property type="component" value="Unassembled WGS sequence"/>
</dbReference>
<dbReference type="EMBL" id="MKIP01000044">
    <property type="protein sequence ID" value="OLP59747.1"/>
    <property type="molecule type" value="Genomic_DNA"/>
</dbReference>
<evidence type="ECO:0000256" key="1">
    <source>
        <dbReference type="ARBA" id="ARBA00004651"/>
    </source>
</evidence>
<feature type="domain" description="ABC transmembrane type-1" evidence="8">
    <location>
        <begin position="98"/>
        <end position="307"/>
    </location>
</feature>
<evidence type="ECO:0000256" key="3">
    <source>
        <dbReference type="ARBA" id="ARBA00022475"/>
    </source>
</evidence>
<keyword evidence="5 7" id="KW-1133">Transmembrane helix</keyword>
<dbReference type="GO" id="GO:0005886">
    <property type="term" value="C:plasma membrane"/>
    <property type="evidence" value="ECO:0007669"/>
    <property type="project" value="UniProtKB-SubCell"/>
</dbReference>
<keyword evidence="2 7" id="KW-0813">Transport</keyword>
<evidence type="ECO:0000256" key="6">
    <source>
        <dbReference type="ARBA" id="ARBA00023136"/>
    </source>
</evidence>
<evidence type="ECO:0000313" key="10">
    <source>
        <dbReference type="Proteomes" id="UP000186364"/>
    </source>
</evidence>
<dbReference type="InterPro" id="IPR035906">
    <property type="entry name" value="MetI-like_sf"/>
</dbReference>
<dbReference type="InterPro" id="IPR045621">
    <property type="entry name" value="BPD_transp_1_N"/>
</dbReference>
<dbReference type="PANTHER" id="PTHR43163:SF6">
    <property type="entry name" value="DIPEPTIDE TRANSPORT SYSTEM PERMEASE PROTEIN DPPB-RELATED"/>
    <property type="match status" value="1"/>
</dbReference>
<dbReference type="SUPFAM" id="SSF161098">
    <property type="entry name" value="MetI-like"/>
    <property type="match status" value="1"/>
</dbReference>
<dbReference type="GO" id="GO:0071916">
    <property type="term" value="F:dipeptide transmembrane transporter activity"/>
    <property type="evidence" value="ECO:0007669"/>
    <property type="project" value="TreeGrafter"/>
</dbReference>
<dbReference type="Pfam" id="PF00528">
    <property type="entry name" value="BPD_transp_1"/>
    <property type="match status" value="1"/>
</dbReference>
<feature type="transmembrane region" description="Helical" evidence="7">
    <location>
        <begin position="102"/>
        <end position="125"/>
    </location>
</feature>
<organism evidence="9 10">
    <name type="scientific">Xaviernesmea oryzae</name>
    <dbReference type="NCBI Taxonomy" id="464029"/>
    <lineage>
        <taxon>Bacteria</taxon>
        <taxon>Pseudomonadati</taxon>
        <taxon>Pseudomonadota</taxon>
        <taxon>Alphaproteobacteria</taxon>
        <taxon>Hyphomicrobiales</taxon>
        <taxon>Rhizobiaceae</taxon>
        <taxon>Rhizobium/Agrobacterium group</taxon>
        <taxon>Xaviernesmea</taxon>
    </lineage>
</organism>
<evidence type="ECO:0000256" key="4">
    <source>
        <dbReference type="ARBA" id="ARBA00022692"/>
    </source>
</evidence>
<comment type="similarity">
    <text evidence="7">Belongs to the binding-protein-dependent transport system permease family.</text>
</comment>
<comment type="subcellular location">
    <subcellularLocation>
        <location evidence="1 7">Cell membrane</location>
        <topology evidence="1 7">Multi-pass membrane protein</topology>
    </subcellularLocation>
</comment>
<proteinExistence type="inferred from homology"/>
<protein>
    <recommendedName>
        <fullName evidence="8">ABC transmembrane type-1 domain-containing protein</fullName>
    </recommendedName>
</protein>
<evidence type="ECO:0000256" key="5">
    <source>
        <dbReference type="ARBA" id="ARBA00022989"/>
    </source>
</evidence>
<feature type="transmembrane region" description="Helical" evidence="7">
    <location>
        <begin position="284"/>
        <end position="307"/>
    </location>
</feature>
<feature type="transmembrane region" description="Helical" evidence="7">
    <location>
        <begin position="181"/>
        <end position="202"/>
    </location>
</feature>
<sequence length="314" mass="33695">MLSTFLLKRLTLLIPVLFGMSVVSFSLVHLIPGDVVTVIAGAEIAADSEEAMNIRRSLNLDLPLPVQYLRWITDVLQRDLGMSLVNKSSVGQEIVGHIPVTLALTGIAMLISVIIGIPAGVWAASRQGRPSDFSLRIFSLAGMAIPTFVASVTAVLFFSLFFPQVQLFDRLDFANDFHGAIGTLLLPAAVLSLSSISTIMRYTRGAMLEVMREPYITTARAKGAAPMRILLKHGLRTALLPVVTASGLIAAQLISGVVVVEQVFGLPGLGQLMLSAISSRDYTLIQGTVIVVGAMVVLINLAVDLAYQFLDPRI</sequence>
<reference evidence="9 10" key="1">
    <citation type="submission" date="2016-09" db="EMBL/GenBank/DDBJ databases">
        <title>Rhizobium sp. nov., a novel species isolated from the rice rhizosphere.</title>
        <authorList>
            <person name="Zhao J."/>
            <person name="Zhang X."/>
        </authorList>
    </citation>
    <scope>NUCLEOTIDE SEQUENCE [LARGE SCALE GENOMIC DNA]</scope>
    <source>
        <strain evidence="9 10">1.7048</strain>
    </source>
</reference>
<name>A0A1Q9AW94_9HYPH</name>
<feature type="transmembrane region" description="Helical" evidence="7">
    <location>
        <begin position="12"/>
        <end position="31"/>
    </location>
</feature>
<evidence type="ECO:0000256" key="2">
    <source>
        <dbReference type="ARBA" id="ARBA00022448"/>
    </source>
</evidence>
<evidence type="ECO:0000259" key="8">
    <source>
        <dbReference type="PROSITE" id="PS50928"/>
    </source>
</evidence>
<dbReference type="PROSITE" id="PS50928">
    <property type="entry name" value="ABC_TM1"/>
    <property type="match status" value="1"/>
</dbReference>
<dbReference type="CDD" id="cd06261">
    <property type="entry name" value="TM_PBP2"/>
    <property type="match status" value="1"/>
</dbReference>
<accession>A0A1Q9AW94</accession>
<dbReference type="Pfam" id="PF19300">
    <property type="entry name" value="BPD_transp_1_N"/>
    <property type="match status" value="1"/>
</dbReference>
<dbReference type="Gene3D" id="1.10.3720.10">
    <property type="entry name" value="MetI-like"/>
    <property type="match status" value="1"/>
</dbReference>
<keyword evidence="10" id="KW-1185">Reference proteome</keyword>
<feature type="transmembrane region" description="Helical" evidence="7">
    <location>
        <begin position="238"/>
        <end position="264"/>
    </location>
</feature>
<feature type="transmembrane region" description="Helical" evidence="7">
    <location>
        <begin position="137"/>
        <end position="161"/>
    </location>
</feature>
<keyword evidence="6 7" id="KW-0472">Membrane</keyword>
<dbReference type="InterPro" id="IPR000515">
    <property type="entry name" value="MetI-like"/>
</dbReference>